<dbReference type="GO" id="GO:0000428">
    <property type="term" value="C:DNA-directed RNA polymerase complex"/>
    <property type="evidence" value="ECO:0007669"/>
    <property type="project" value="UniProtKB-KW"/>
</dbReference>
<keyword evidence="8 9" id="KW-0804">Transcription</keyword>
<dbReference type="PROSITE" id="PS00718">
    <property type="entry name" value="SIGMA54_2"/>
    <property type="match status" value="1"/>
</dbReference>
<dbReference type="PROSITE" id="PS50044">
    <property type="entry name" value="SIGMA54_3"/>
    <property type="match status" value="1"/>
</dbReference>
<evidence type="ECO:0000256" key="1">
    <source>
        <dbReference type="ARBA" id="ARBA00008798"/>
    </source>
</evidence>
<comment type="function">
    <text evidence="9">Sigma factors are initiation factors that promote the attachment of RNA polymerase to specific initiation sites and are then released.</text>
</comment>
<feature type="domain" description="RNA polymerase sigma factor 54 core-binding" evidence="11">
    <location>
        <begin position="86"/>
        <end position="271"/>
    </location>
</feature>
<dbReference type="Gene3D" id="1.10.10.1330">
    <property type="entry name" value="RNA polymerase sigma-54 factor, core-binding domain"/>
    <property type="match status" value="1"/>
</dbReference>
<comment type="similarity">
    <text evidence="1 9">Belongs to the sigma-54 factor family.</text>
</comment>
<evidence type="ECO:0000256" key="2">
    <source>
        <dbReference type="ARBA" id="ARBA00022478"/>
    </source>
</evidence>
<evidence type="ECO:0000256" key="7">
    <source>
        <dbReference type="ARBA" id="ARBA00023125"/>
    </source>
</evidence>
<dbReference type="PRINTS" id="PR00045">
    <property type="entry name" value="SIGMA54FCT"/>
</dbReference>
<dbReference type="PIRSF" id="PIRSF000774">
    <property type="entry name" value="RpoN"/>
    <property type="match status" value="1"/>
</dbReference>
<reference evidence="12" key="1">
    <citation type="submission" date="2020-03" db="EMBL/GenBank/DDBJ databases">
        <title>Roseovarius gahaiensis sp. nov., isolated from Gahai Saline Lake, China.</title>
        <authorList>
            <person name="Sun X."/>
        </authorList>
    </citation>
    <scope>NUCLEOTIDE SEQUENCE</scope>
    <source>
        <strain evidence="12">GH877</strain>
    </source>
</reference>
<dbReference type="InterPro" id="IPR007046">
    <property type="entry name" value="RNA_pol_sigma_54_core-bd"/>
</dbReference>
<dbReference type="Pfam" id="PF04963">
    <property type="entry name" value="Sigma54_CBD"/>
    <property type="match status" value="1"/>
</dbReference>
<dbReference type="PROSITE" id="PS00717">
    <property type="entry name" value="SIGMA54_1"/>
    <property type="match status" value="1"/>
</dbReference>
<dbReference type="GO" id="GO:0006352">
    <property type="term" value="P:DNA-templated transcription initiation"/>
    <property type="evidence" value="ECO:0007669"/>
    <property type="project" value="InterPro"/>
</dbReference>
<proteinExistence type="inferred from homology"/>
<feature type="domain" description="RNA polymerase sigma factor 54 DNA-binding" evidence="10">
    <location>
        <begin position="286"/>
        <end position="445"/>
    </location>
</feature>
<evidence type="ECO:0000256" key="5">
    <source>
        <dbReference type="ARBA" id="ARBA00023015"/>
    </source>
</evidence>
<dbReference type="GO" id="GO:0003677">
    <property type="term" value="F:DNA binding"/>
    <property type="evidence" value="ECO:0007669"/>
    <property type="project" value="UniProtKB-KW"/>
</dbReference>
<dbReference type="InterPro" id="IPR000394">
    <property type="entry name" value="RNA_pol_sigma_54"/>
</dbReference>
<keyword evidence="5 9" id="KW-0805">Transcription regulation</keyword>
<dbReference type="InterPro" id="IPR007634">
    <property type="entry name" value="RNA_pol_sigma_54_DNA-bd"/>
</dbReference>
<evidence type="ECO:0000259" key="11">
    <source>
        <dbReference type="Pfam" id="PF04963"/>
    </source>
</evidence>
<dbReference type="Pfam" id="PF00309">
    <property type="entry name" value="Sigma54_AID"/>
    <property type="match status" value="1"/>
</dbReference>
<gene>
    <name evidence="12" type="primary">rpoN</name>
    <name evidence="12" type="ORF">HAT86_10555</name>
</gene>
<keyword evidence="2 9" id="KW-0240">DNA-directed RNA polymerase</keyword>
<evidence type="ECO:0000256" key="9">
    <source>
        <dbReference type="PIRNR" id="PIRNR000774"/>
    </source>
</evidence>
<evidence type="ECO:0000256" key="6">
    <source>
        <dbReference type="ARBA" id="ARBA00023082"/>
    </source>
</evidence>
<keyword evidence="4 9" id="KW-0548">Nucleotidyltransferase</keyword>
<protein>
    <recommendedName>
        <fullName evidence="9">RNA polymerase sigma-54 factor</fullName>
    </recommendedName>
</protein>
<dbReference type="NCBIfam" id="TIGR02395">
    <property type="entry name" value="rpoN_sigma"/>
    <property type="match status" value="1"/>
</dbReference>
<dbReference type="Proteomes" id="UP000639775">
    <property type="component" value="Unassembled WGS sequence"/>
</dbReference>
<accession>A0A967BF16</accession>
<dbReference type="GO" id="GO:0016987">
    <property type="term" value="F:sigma factor activity"/>
    <property type="evidence" value="ECO:0007669"/>
    <property type="project" value="UniProtKB-KW"/>
</dbReference>
<evidence type="ECO:0000256" key="3">
    <source>
        <dbReference type="ARBA" id="ARBA00022679"/>
    </source>
</evidence>
<evidence type="ECO:0000313" key="12">
    <source>
        <dbReference type="EMBL" id="NHQ74901.1"/>
    </source>
</evidence>
<dbReference type="EMBL" id="JAAORB010000020">
    <property type="protein sequence ID" value="NHQ74901.1"/>
    <property type="molecule type" value="Genomic_DNA"/>
</dbReference>
<name>A0A967BF16_9RHOB</name>
<keyword evidence="13" id="KW-1185">Reference proteome</keyword>
<keyword evidence="3 9" id="KW-0808">Transferase</keyword>
<dbReference type="RefSeq" id="WP_167197030.1">
    <property type="nucleotide sequence ID" value="NZ_JAAORB010000020.1"/>
</dbReference>
<evidence type="ECO:0000256" key="8">
    <source>
        <dbReference type="ARBA" id="ARBA00023163"/>
    </source>
</evidence>
<organism evidence="12 13">
    <name type="scientific">Roseovarius gahaiensis</name>
    <dbReference type="NCBI Taxonomy" id="2716691"/>
    <lineage>
        <taxon>Bacteria</taxon>
        <taxon>Pseudomonadati</taxon>
        <taxon>Pseudomonadota</taxon>
        <taxon>Alphaproteobacteria</taxon>
        <taxon>Rhodobacterales</taxon>
        <taxon>Roseobacteraceae</taxon>
        <taxon>Roseovarius</taxon>
    </lineage>
</organism>
<dbReference type="AlphaFoldDB" id="A0A967BF16"/>
<comment type="caution">
    <text evidence="12">The sequence shown here is derived from an EMBL/GenBank/DDBJ whole genome shotgun (WGS) entry which is preliminary data.</text>
</comment>
<dbReference type="GO" id="GO:0001216">
    <property type="term" value="F:DNA-binding transcription activator activity"/>
    <property type="evidence" value="ECO:0007669"/>
    <property type="project" value="InterPro"/>
</dbReference>
<evidence type="ECO:0000313" key="13">
    <source>
        <dbReference type="Proteomes" id="UP000639775"/>
    </source>
</evidence>
<dbReference type="Pfam" id="PF04552">
    <property type="entry name" value="Sigma54_DBD"/>
    <property type="match status" value="1"/>
</dbReference>
<dbReference type="GO" id="GO:0016779">
    <property type="term" value="F:nucleotidyltransferase activity"/>
    <property type="evidence" value="ECO:0007669"/>
    <property type="project" value="UniProtKB-KW"/>
</dbReference>
<evidence type="ECO:0000256" key="4">
    <source>
        <dbReference type="ARBA" id="ARBA00022695"/>
    </source>
</evidence>
<dbReference type="PANTHER" id="PTHR32248:SF4">
    <property type="entry name" value="RNA POLYMERASE SIGMA-54 FACTOR"/>
    <property type="match status" value="1"/>
</dbReference>
<keyword evidence="6 9" id="KW-0731">Sigma factor</keyword>
<sequence length="455" mass="50024">MQFQIDKHLRQTQSQKLSQQAIQSIRILQMNGQDLHAFLTDEAEKNPLLDLSFPVPGKAAQASPARPVPSPSAGIPAGGDLPGIAETHACPVTLREYLLDQATLTFRRPQNRRIAAEIIESIEPDGYLRRPISDIARALGLPERPLLDVLARIQQFDPCGVAARDLAECLRLQLQDQGELTDKRACLLANLPLLAAYDFDALARKCGCDRNDVMAMVARLKQLNPAPGRQFDSAPVPLAMPDILLTPAHDGEFRVELNPEVLPRALVDREYQALIRPQARETHEKKFIADCLRNATWLVRNLDMRAQTILRVATELVAQQREFFLHGAASLRPLCLRDIADAVGVHQSTVSRAIANKYILGPRGLVAMKSLFSEGLATSGGEEQVSGAAVRNRISALVNAERADAILSDDAIVSALDRSGITIARRTVAKYRRMLRIPSSSVRRRIKAAQAQPAA</sequence>
<keyword evidence="7 9" id="KW-0238">DNA-binding</keyword>
<dbReference type="InterPro" id="IPR038709">
    <property type="entry name" value="RpoN_core-bd_sf"/>
</dbReference>
<dbReference type="Gene3D" id="1.10.10.60">
    <property type="entry name" value="Homeodomain-like"/>
    <property type="match status" value="1"/>
</dbReference>
<dbReference type="PANTHER" id="PTHR32248">
    <property type="entry name" value="RNA POLYMERASE SIGMA-54 FACTOR"/>
    <property type="match status" value="1"/>
</dbReference>
<evidence type="ECO:0000259" key="10">
    <source>
        <dbReference type="Pfam" id="PF04552"/>
    </source>
</evidence>